<comment type="caution">
    <text evidence="1">The sequence shown here is derived from an EMBL/GenBank/DDBJ whole genome shotgun (WGS) entry which is preliminary data.</text>
</comment>
<dbReference type="eggNOG" id="COG3209">
    <property type="taxonomic scope" value="Bacteria"/>
</dbReference>
<dbReference type="OrthoDB" id="6904246at2"/>
<protein>
    <submittedName>
        <fullName evidence="1">Rhs family protein</fullName>
    </submittedName>
</protein>
<dbReference type="Gene3D" id="2.180.10.10">
    <property type="entry name" value="RHS repeat-associated core"/>
    <property type="match status" value="1"/>
</dbReference>
<reference evidence="1 2" key="1">
    <citation type="journal article" date="2012" name="J. Bacteriol.">
        <title>Genome sequences for six rhodanobacter strains, isolated from soils and the terrestrial subsurface, with variable denitrification capabilities.</title>
        <authorList>
            <person name="Kostka J.E."/>
            <person name="Green S.J."/>
            <person name="Rishishwar L."/>
            <person name="Prakash O."/>
            <person name="Katz L.S."/>
            <person name="Marino-Ramirez L."/>
            <person name="Jordan I.K."/>
            <person name="Munk C."/>
            <person name="Ivanova N."/>
            <person name="Mikhailova N."/>
            <person name="Watson D.B."/>
            <person name="Brown S.D."/>
            <person name="Palumbo A.V."/>
            <person name="Brooks S.C."/>
        </authorList>
    </citation>
    <scope>NUCLEOTIDE SEQUENCE [LARGE SCALE GENOMIC DNA]</scope>
    <source>
        <strain evidence="1 2">B39</strain>
    </source>
</reference>
<dbReference type="Proteomes" id="UP000003226">
    <property type="component" value="Unassembled WGS sequence"/>
</dbReference>
<evidence type="ECO:0000313" key="1">
    <source>
        <dbReference type="EMBL" id="EIL89212.1"/>
    </source>
</evidence>
<dbReference type="EMBL" id="AJXT01000069">
    <property type="protein sequence ID" value="EIL89212.1"/>
    <property type="molecule type" value="Genomic_DNA"/>
</dbReference>
<name>I4VPS1_9GAMM</name>
<evidence type="ECO:0000313" key="2">
    <source>
        <dbReference type="Proteomes" id="UP000003226"/>
    </source>
</evidence>
<dbReference type="RefSeq" id="WP_007810493.1">
    <property type="nucleotide sequence ID" value="NZ_AJXT01000069.1"/>
</dbReference>
<sequence>MVLTSYLSGARRQLTDPKGNITTTSYQVFDQPGGDGVIKVQAPQGITQTIARDLYGNPLSITQSGLYGTEQDSLTRHLYYDIYHRLCRSSEPESGSTVMHYDAANNLDWSATGLGITGSACSQDQVATGAKTARTYDAMNPIKGDGGN</sequence>
<keyword evidence="2" id="KW-1185">Reference proteome</keyword>
<dbReference type="AlphaFoldDB" id="I4VPS1"/>
<gene>
    <name evidence="1" type="ORF">UU7_16837</name>
</gene>
<accession>I4VPS1</accession>
<organism evidence="1 2">
    <name type="scientific">Rhodanobacter spathiphylli B39</name>
    <dbReference type="NCBI Taxonomy" id="1163407"/>
    <lineage>
        <taxon>Bacteria</taxon>
        <taxon>Pseudomonadati</taxon>
        <taxon>Pseudomonadota</taxon>
        <taxon>Gammaproteobacteria</taxon>
        <taxon>Lysobacterales</taxon>
        <taxon>Rhodanobacteraceae</taxon>
        <taxon>Rhodanobacter</taxon>
    </lineage>
</organism>
<dbReference type="PATRIC" id="fig|1163407.3.peg.3374"/>
<proteinExistence type="predicted"/>